<dbReference type="InterPro" id="IPR011006">
    <property type="entry name" value="CheY-like_superfamily"/>
</dbReference>
<sequence length="153" mass="17430">MSLVLDIVLPDIDGFRVCQEIRSFTMAPIFFLSAREEDVDRIVGLSIGADDYITKPFSPKKVAYRMKAFFRRNQYLRGELQSSHSQLYRFGNITQLTQIFLLAAYALIGKLMGLPGLIPFTIIKWVFHGWIGTIAIASLQLLLSTSMKSSLYW</sequence>
<evidence type="ECO:0000256" key="2">
    <source>
        <dbReference type="ARBA" id="ARBA00023015"/>
    </source>
</evidence>
<evidence type="ECO:0000256" key="5">
    <source>
        <dbReference type="PROSITE-ProRule" id="PRU00169"/>
    </source>
</evidence>
<evidence type="ECO:0000313" key="9">
    <source>
        <dbReference type="Proteomes" id="UP000198650"/>
    </source>
</evidence>
<dbReference type="InterPro" id="IPR039420">
    <property type="entry name" value="WalR-like"/>
</dbReference>
<proteinExistence type="predicted"/>
<accession>A0A1I0U0G3</accession>
<keyword evidence="3" id="KW-0238">DNA-binding</keyword>
<evidence type="ECO:0000256" key="3">
    <source>
        <dbReference type="ARBA" id="ARBA00023125"/>
    </source>
</evidence>
<keyword evidence="2" id="KW-0805">Transcription regulation</keyword>
<keyword evidence="4" id="KW-0804">Transcription</keyword>
<dbReference type="OrthoDB" id="9790442at2"/>
<dbReference type="GO" id="GO:0006355">
    <property type="term" value="P:regulation of DNA-templated transcription"/>
    <property type="evidence" value="ECO:0007669"/>
    <property type="project" value="TreeGrafter"/>
</dbReference>
<feature type="modified residue" description="4-aspartylphosphate" evidence="5">
    <location>
        <position position="6"/>
    </location>
</feature>
<dbReference type="SUPFAM" id="SSF52172">
    <property type="entry name" value="CheY-like"/>
    <property type="match status" value="1"/>
</dbReference>
<dbReference type="InterPro" id="IPR001789">
    <property type="entry name" value="Sig_transdc_resp-reg_receiver"/>
</dbReference>
<evidence type="ECO:0000256" key="1">
    <source>
        <dbReference type="ARBA" id="ARBA00022553"/>
    </source>
</evidence>
<dbReference type="AlphaFoldDB" id="A0A1I0U0G3"/>
<dbReference type="Gene3D" id="6.10.250.690">
    <property type="match status" value="1"/>
</dbReference>
<keyword evidence="6" id="KW-0812">Transmembrane</keyword>
<dbReference type="Gene3D" id="3.40.50.2300">
    <property type="match status" value="1"/>
</dbReference>
<dbReference type="RefSeq" id="WP_090952539.1">
    <property type="nucleotide sequence ID" value="NZ_FOJS01000099.1"/>
</dbReference>
<dbReference type="PANTHER" id="PTHR48111">
    <property type="entry name" value="REGULATOR OF RPOS"/>
    <property type="match status" value="1"/>
</dbReference>
<name>A0A1I0U0G3_9BACL</name>
<evidence type="ECO:0000259" key="7">
    <source>
        <dbReference type="PROSITE" id="PS50110"/>
    </source>
</evidence>
<dbReference type="STRING" id="186116.SAMN05192569_10993"/>
<protein>
    <submittedName>
        <fullName evidence="8">Response regulator receiver domain-containing protein</fullName>
    </submittedName>
</protein>
<dbReference type="PROSITE" id="PS50110">
    <property type="entry name" value="RESPONSE_REGULATORY"/>
    <property type="match status" value="1"/>
</dbReference>
<dbReference type="Proteomes" id="UP000198650">
    <property type="component" value="Unassembled WGS sequence"/>
</dbReference>
<reference evidence="9" key="1">
    <citation type="submission" date="2016-10" db="EMBL/GenBank/DDBJ databases">
        <authorList>
            <person name="Varghese N."/>
            <person name="Submissions S."/>
        </authorList>
    </citation>
    <scope>NUCLEOTIDE SEQUENCE [LARGE SCALE GENOMIC DNA]</scope>
    <source>
        <strain evidence="9">M1</strain>
    </source>
</reference>
<keyword evidence="6" id="KW-0472">Membrane</keyword>
<organism evidence="8 9">
    <name type="scientific">Parageobacillus thermantarcticus</name>
    <dbReference type="NCBI Taxonomy" id="186116"/>
    <lineage>
        <taxon>Bacteria</taxon>
        <taxon>Bacillati</taxon>
        <taxon>Bacillota</taxon>
        <taxon>Bacilli</taxon>
        <taxon>Bacillales</taxon>
        <taxon>Anoxybacillaceae</taxon>
        <taxon>Parageobacillus</taxon>
    </lineage>
</organism>
<keyword evidence="1 5" id="KW-0597">Phosphoprotein</keyword>
<keyword evidence="6" id="KW-1133">Transmembrane helix</keyword>
<dbReference type="GO" id="GO:0005829">
    <property type="term" value="C:cytosol"/>
    <property type="evidence" value="ECO:0007669"/>
    <property type="project" value="TreeGrafter"/>
</dbReference>
<feature type="transmembrane region" description="Helical" evidence="6">
    <location>
        <begin position="125"/>
        <end position="143"/>
    </location>
</feature>
<keyword evidence="9" id="KW-1185">Reference proteome</keyword>
<evidence type="ECO:0000256" key="4">
    <source>
        <dbReference type="ARBA" id="ARBA00023163"/>
    </source>
</evidence>
<gene>
    <name evidence="8" type="ORF">SAMN05192569_10993</name>
</gene>
<dbReference type="GO" id="GO:0000156">
    <property type="term" value="F:phosphorelay response regulator activity"/>
    <property type="evidence" value="ECO:0007669"/>
    <property type="project" value="TreeGrafter"/>
</dbReference>
<dbReference type="PANTHER" id="PTHR48111:SF4">
    <property type="entry name" value="DNA-BINDING DUAL TRANSCRIPTIONAL REGULATOR OMPR"/>
    <property type="match status" value="1"/>
</dbReference>
<feature type="domain" description="Response regulatory" evidence="7">
    <location>
        <begin position="1"/>
        <end position="70"/>
    </location>
</feature>
<dbReference type="GO" id="GO:0000976">
    <property type="term" value="F:transcription cis-regulatory region binding"/>
    <property type="evidence" value="ECO:0007669"/>
    <property type="project" value="TreeGrafter"/>
</dbReference>
<evidence type="ECO:0000256" key="6">
    <source>
        <dbReference type="SAM" id="Phobius"/>
    </source>
</evidence>
<feature type="transmembrane region" description="Helical" evidence="6">
    <location>
        <begin position="99"/>
        <end position="119"/>
    </location>
</feature>
<dbReference type="GO" id="GO:0032993">
    <property type="term" value="C:protein-DNA complex"/>
    <property type="evidence" value="ECO:0007669"/>
    <property type="project" value="TreeGrafter"/>
</dbReference>
<evidence type="ECO:0000313" key="8">
    <source>
        <dbReference type="EMBL" id="SFA57532.1"/>
    </source>
</evidence>
<dbReference type="Pfam" id="PF00072">
    <property type="entry name" value="Response_reg"/>
    <property type="match status" value="1"/>
</dbReference>
<dbReference type="EMBL" id="FOJS01000099">
    <property type="protein sequence ID" value="SFA57532.1"/>
    <property type="molecule type" value="Genomic_DNA"/>
</dbReference>